<organism evidence="2 3">
    <name type="scientific">Collybiopsis luxurians FD-317 M1</name>
    <dbReference type="NCBI Taxonomy" id="944289"/>
    <lineage>
        <taxon>Eukaryota</taxon>
        <taxon>Fungi</taxon>
        <taxon>Dikarya</taxon>
        <taxon>Basidiomycota</taxon>
        <taxon>Agaricomycotina</taxon>
        <taxon>Agaricomycetes</taxon>
        <taxon>Agaricomycetidae</taxon>
        <taxon>Agaricales</taxon>
        <taxon>Marasmiineae</taxon>
        <taxon>Omphalotaceae</taxon>
        <taxon>Collybiopsis</taxon>
        <taxon>Collybiopsis luxurians</taxon>
    </lineage>
</organism>
<gene>
    <name evidence="2" type="ORF">GYMLUDRAFT_84291</name>
</gene>
<evidence type="ECO:0000313" key="2">
    <source>
        <dbReference type="EMBL" id="KIK62867.1"/>
    </source>
</evidence>
<proteinExistence type="predicted"/>
<feature type="region of interest" description="Disordered" evidence="1">
    <location>
        <begin position="1"/>
        <end position="23"/>
    </location>
</feature>
<evidence type="ECO:0008006" key="4">
    <source>
        <dbReference type="Google" id="ProtNLM"/>
    </source>
</evidence>
<sequence length="122" mass="13271">MSSQVPSSNSTSGVATRTDQAPPTLLRVTTTEQAILRRVVALLGPDITAPAVQGEAEELVRENITNLVSILQDNRIVIRFLREVIAEQREITARAEADLAKQKGITASMEAILAYMEEIQGI</sequence>
<evidence type="ECO:0000256" key="1">
    <source>
        <dbReference type="SAM" id="MobiDB-lite"/>
    </source>
</evidence>
<evidence type="ECO:0000313" key="3">
    <source>
        <dbReference type="Proteomes" id="UP000053593"/>
    </source>
</evidence>
<dbReference type="HOGENOM" id="CLU_149475_0_0_1"/>
<dbReference type="Proteomes" id="UP000053593">
    <property type="component" value="Unassembled WGS sequence"/>
</dbReference>
<dbReference type="EMBL" id="KN834766">
    <property type="protein sequence ID" value="KIK62867.1"/>
    <property type="molecule type" value="Genomic_DNA"/>
</dbReference>
<name>A0A0D0CTS5_9AGAR</name>
<protein>
    <recommendedName>
        <fullName evidence="4">Mediator of RNA polymerase II transcription subunit 21</fullName>
    </recommendedName>
</protein>
<keyword evidence="3" id="KW-1185">Reference proteome</keyword>
<reference evidence="2 3" key="1">
    <citation type="submission" date="2014-04" db="EMBL/GenBank/DDBJ databases">
        <title>Evolutionary Origins and Diversification of the Mycorrhizal Mutualists.</title>
        <authorList>
            <consortium name="DOE Joint Genome Institute"/>
            <consortium name="Mycorrhizal Genomics Consortium"/>
            <person name="Kohler A."/>
            <person name="Kuo A."/>
            <person name="Nagy L.G."/>
            <person name="Floudas D."/>
            <person name="Copeland A."/>
            <person name="Barry K.W."/>
            <person name="Cichocki N."/>
            <person name="Veneault-Fourrey C."/>
            <person name="LaButti K."/>
            <person name="Lindquist E.A."/>
            <person name="Lipzen A."/>
            <person name="Lundell T."/>
            <person name="Morin E."/>
            <person name="Murat C."/>
            <person name="Riley R."/>
            <person name="Ohm R."/>
            <person name="Sun H."/>
            <person name="Tunlid A."/>
            <person name="Henrissat B."/>
            <person name="Grigoriev I.V."/>
            <person name="Hibbett D.S."/>
            <person name="Martin F."/>
        </authorList>
    </citation>
    <scope>NUCLEOTIDE SEQUENCE [LARGE SCALE GENOMIC DNA]</scope>
    <source>
        <strain evidence="2 3">FD-317 M1</strain>
    </source>
</reference>
<accession>A0A0D0CTS5</accession>
<dbReference type="AlphaFoldDB" id="A0A0D0CTS5"/>